<accession>A0ABS2PI04</accession>
<keyword evidence="1" id="KW-0472">Membrane</keyword>
<comment type="caution">
    <text evidence="2">The sequence shown here is derived from an EMBL/GenBank/DDBJ whole genome shotgun (WGS) entry which is preliminary data.</text>
</comment>
<keyword evidence="1" id="KW-0812">Transmembrane</keyword>
<evidence type="ECO:0000256" key="1">
    <source>
        <dbReference type="SAM" id="Phobius"/>
    </source>
</evidence>
<reference evidence="2 3" key="1">
    <citation type="submission" date="2021-01" db="EMBL/GenBank/DDBJ databases">
        <title>Genomic Encyclopedia of Type Strains, Phase IV (KMG-IV): sequencing the most valuable type-strain genomes for metagenomic binning, comparative biology and taxonomic classification.</title>
        <authorList>
            <person name="Goeker M."/>
        </authorList>
    </citation>
    <scope>NUCLEOTIDE SEQUENCE [LARGE SCALE GENOMIC DNA]</scope>
    <source>
        <strain evidence="2 3">DSM 25540</strain>
    </source>
</reference>
<dbReference type="InterPro" id="IPR035211">
    <property type="entry name" value="DUF5325"/>
</dbReference>
<keyword evidence="3" id="KW-1185">Reference proteome</keyword>
<evidence type="ECO:0000313" key="2">
    <source>
        <dbReference type="EMBL" id="MBM7635063.1"/>
    </source>
</evidence>
<dbReference type="RefSeq" id="WP_239575780.1">
    <property type="nucleotide sequence ID" value="NZ_JAFBEC010000023.1"/>
</dbReference>
<feature type="transmembrane region" description="Helical" evidence="1">
    <location>
        <begin position="7"/>
        <end position="26"/>
    </location>
</feature>
<feature type="transmembrane region" description="Helical" evidence="1">
    <location>
        <begin position="32"/>
        <end position="49"/>
    </location>
</feature>
<keyword evidence="1" id="KW-1133">Transmembrane helix</keyword>
<proteinExistence type="predicted"/>
<name>A0ABS2PI04_9BACL</name>
<dbReference type="EMBL" id="JAFBEC010000023">
    <property type="protein sequence ID" value="MBM7635063.1"/>
    <property type="molecule type" value="Genomic_DNA"/>
</dbReference>
<organism evidence="2 3">
    <name type="scientific">Geomicrobium sediminis</name>
    <dbReference type="NCBI Taxonomy" id="1347788"/>
    <lineage>
        <taxon>Bacteria</taxon>
        <taxon>Bacillati</taxon>
        <taxon>Bacillota</taxon>
        <taxon>Bacilli</taxon>
        <taxon>Bacillales</taxon>
        <taxon>Geomicrobium</taxon>
    </lineage>
</organism>
<protein>
    <submittedName>
        <fullName evidence="2">Uncharacterized protein</fullName>
    </submittedName>
</protein>
<evidence type="ECO:0000313" key="3">
    <source>
        <dbReference type="Proteomes" id="UP000741863"/>
    </source>
</evidence>
<gene>
    <name evidence="2" type="ORF">JOD17_004206</name>
</gene>
<dbReference type="Pfam" id="PF17259">
    <property type="entry name" value="DUF5325"/>
    <property type="match status" value="1"/>
</dbReference>
<sequence>MLKNIHWPVLLLAALAVLGIATYGVAVAERSFLIAILATVMVVIAFMGSSKYRSRNTAS</sequence>
<dbReference type="Proteomes" id="UP000741863">
    <property type="component" value="Unassembled WGS sequence"/>
</dbReference>